<dbReference type="EMBL" id="JARK01001555">
    <property type="protein sequence ID" value="EYB90485.1"/>
    <property type="molecule type" value="Genomic_DNA"/>
</dbReference>
<dbReference type="Proteomes" id="UP000024635">
    <property type="component" value="Unassembled WGS sequence"/>
</dbReference>
<comment type="caution">
    <text evidence="1">The sequence shown here is derived from an EMBL/GenBank/DDBJ whole genome shotgun (WGS) entry which is preliminary data.</text>
</comment>
<gene>
    <name evidence="1" type="primary">Acey_s0219.g2459</name>
    <name evidence="1" type="ORF">Y032_0219g2459</name>
</gene>
<organism evidence="1 2">
    <name type="scientific">Ancylostoma ceylanicum</name>
    <dbReference type="NCBI Taxonomy" id="53326"/>
    <lineage>
        <taxon>Eukaryota</taxon>
        <taxon>Metazoa</taxon>
        <taxon>Ecdysozoa</taxon>
        <taxon>Nematoda</taxon>
        <taxon>Chromadorea</taxon>
        <taxon>Rhabditida</taxon>
        <taxon>Rhabditina</taxon>
        <taxon>Rhabditomorpha</taxon>
        <taxon>Strongyloidea</taxon>
        <taxon>Ancylostomatidae</taxon>
        <taxon>Ancylostomatinae</taxon>
        <taxon>Ancylostoma</taxon>
    </lineage>
</organism>
<reference evidence="2" key="1">
    <citation type="journal article" date="2015" name="Nat. Genet.">
        <title>The genome and transcriptome of the zoonotic hookworm Ancylostoma ceylanicum identify infection-specific gene families.</title>
        <authorList>
            <person name="Schwarz E.M."/>
            <person name="Hu Y."/>
            <person name="Antoshechkin I."/>
            <person name="Miller M.M."/>
            <person name="Sternberg P.W."/>
            <person name="Aroian R.V."/>
        </authorList>
    </citation>
    <scope>NUCLEOTIDE SEQUENCE</scope>
    <source>
        <strain evidence="2">HY135</strain>
    </source>
</reference>
<evidence type="ECO:0000313" key="1">
    <source>
        <dbReference type="EMBL" id="EYB90485.1"/>
    </source>
</evidence>
<accession>A0A016SIN1</accession>
<name>A0A016SIN1_9BILA</name>
<evidence type="ECO:0000313" key="2">
    <source>
        <dbReference type="Proteomes" id="UP000024635"/>
    </source>
</evidence>
<keyword evidence="2" id="KW-1185">Reference proteome</keyword>
<sequence length="68" mass="7433">MCTIMMAARKSFPIRFCYLHRQAPVQLPPLPALVQLPPLPALVQLPPLPALVQSFVVQNSSGGKYGSF</sequence>
<protein>
    <submittedName>
        <fullName evidence="1">Uncharacterized protein</fullName>
    </submittedName>
</protein>
<proteinExistence type="predicted"/>
<dbReference type="AlphaFoldDB" id="A0A016SIN1"/>